<keyword evidence="13" id="KW-1185">Reference proteome</keyword>
<reference evidence="12 13" key="1">
    <citation type="submission" date="2024-02" db="EMBL/GenBank/DDBJ databases">
        <title>Marinospirillum sp. MEB 164 isolated from Lonar lake sediment.</title>
        <authorList>
            <person name="Joshi A."/>
            <person name="Thite S."/>
        </authorList>
    </citation>
    <scope>NUCLEOTIDE SEQUENCE [LARGE SCALE GENOMIC DNA]</scope>
    <source>
        <strain evidence="12 13">MEB164</strain>
    </source>
</reference>
<feature type="binding site" evidence="9">
    <location>
        <position position="142"/>
    </location>
    <ligand>
        <name>4-CDP-2-C-methyl-D-erythritol 2-phosphate</name>
        <dbReference type="ChEBI" id="CHEBI:57919"/>
    </ligand>
</feature>
<protein>
    <recommendedName>
        <fullName evidence="5 9">2-C-methyl-D-erythritol 2,4-cyclodiphosphate synthase</fullName>
        <shortName evidence="9">MECDP-synthase</shortName>
        <shortName evidence="9">MECPP-synthase</shortName>
        <shortName evidence="9">MECPS</shortName>
        <ecNumber evidence="5 9">4.6.1.12</ecNumber>
    </recommendedName>
</protein>
<dbReference type="SUPFAM" id="SSF69765">
    <property type="entry name" value="IpsF-like"/>
    <property type="match status" value="1"/>
</dbReference>
<feature type="binding site" evidence="9">
    <location>
        <begin position="132"/>
        <end position="135"/>
    </location>
    <ligand>
        <name>4-CDP-2-C-methyl-D-erythritol 2-phosphate</name>
        <dbReference type="ChEBI" id="CHEBI:57919"/>
    </ligand>
</feature>
<feature type="site" description="Transition state stabilizer" evidence="9">
    <location>
        <position position="133"/>
    </location>
</feature>
<sequence length="162" mass="17210">MRIGQGFDVHAFGEGSFLTLGGVQLPFDRGFVAHSDGDVLIHALCDALLGALGLGDIGQHFPDTDPAFAGIDSRRLLRQVVQQMHQQGYQLLNADMTIIAQAPKMAPHLPAMQACLSDDLQVACNQVNIKATTTECLGFTGRGEGIAAQAVVLLTERPATDV</sequence>
<evidence type="ECO:0000256" key="4">
    <source>
        <dbReference type="ARBA" id="ARBA00011233"/>
    </source>
</evidence>
<evidence type="ECO:0000256" key="9">
    <source>
        <dbReference type="HAMAP-Rule" id="MF_00107"/>
    </source>
</evidence>
<dbReference type="EC" id="4.6.1.12" evidence="5 9"/>
<feature type="binding site" evidence="9">
    <location>
        <begin position="8"/>
        <end position="10"/>
    </location>
    <ligand>
        <name>4-CDP-2-C-methyl-D-erythritol 2-phosphate</name>
        <dbReference type="ChEBI" id="CHEBI:57919"/>
    </ligand>
</feature>
<feature type="binding site" evidence="9">
    <location>
        <begin position="34"/>
        <end position="35"/>
    </location>
    <ligand>
        <name>4-CDP-2-C-methyl-D-erythritol 2-phosphate</name>
        <dbReference type="ChEBI" id="CHEBI:57919"/>
    </ligand>
</feature>
<evidence type="ECO:0000256" key="8">
    <source>
        <dbReference type="ARBA" id="ARBA00023239"/>
    </source>
</evidence>
<evidence type="ECO:0000256" key="7">
    <source>
        <dbReference type="ARBA" id="ARBA00023229"/>
    </source>
</evidence>
<keyword evidence="6 9" id="KW-0479">Metal-binding</keyword>
<dbReference type="HAMAP" id="MF_00107">
    <property type="entry name" value="IspF"/>
    <property type="match status" value="1"/>
</dbReference>
<evidence type="ECO:0000256" key="6">
    <source>
        <dbReference type="ARBA" id="ARBA00022723"/>
    </source>
</evidence>
<dbReference type="GO" id="GO:0008685">
    <property type="term" value="F:2-C-methyl-D-erythritol 2,4-cyclodiphosphate synthase activity"/>
    <property type="evidence" value="ECO:0007669"/>
    <property type="project" value="UniProtKB-EC"/>
</dbReference>
<comment type="pathway">
    <text evidence="2 9">Isoprenoid biosynthesis; isopentenyl diphosphate biosynthesis via DXP pathway; isopentenyl diphosphate from 1-deoxy-D-xylulose 5-phosphate: step 4/6.</text>
</comment>
<dbReference type="Gene3D" id="3.30.1330.50">
    <property type="entry name" value="2-C-methyl-D-erythritol 2,4-cyclodiphosphate synthase"/>
    <property type="match status" value="1"/>
</dbReference>
<proteinExistence type="inferred from homology"/>
<evidence type="ECO:0000256" key="3">
    <source>
        <dbReference type="ARBA" id="ARBA00008480"/>
    </source>
</evidence>
<dbReference type="Pfam" id="PF02542">
    <property type="entry name" value="YgbB"/>
    <property type="match status" value="1"/>
</dbReference>
<dbReference type="InterPro" id="IPR003526">
    <property type="entry name" value="MECDP_synthase"/>
</dbReference>
<feature type="binding site" evidence="9">
    <location>
        <position position="8"/>
    </location>
    <ligand>
        <name>a divalent metal cation</name>
        <dbReference type="ChEBI" id="CHEBI:60240"/>
    </ligand>
</feature>
<comment type="similarity">
    <text evidence="3 9 10">Belongs to the IspF family.</text>
</comment>
<feature type="binding site" evidence="9">
    <location>
        <begin position="56"/>
        <end position="58"/>
    </location>
    <ligand>
        <name>4-CDP-2-C-methyl-D-erythritol 2-phosphate</name>
        <dbReference type="ChEBI" id="CHEBI:57919"/>
    </ligand>
</feature>
<feature type="site" description="Transition state stabilizer" evidence="9">
    <location>
        <position position="34"/>
    </location>
</feature>
<evidence type="ECO:0000313" key="12">
    <source>
        <dbReference type="EMBL" id="MFK7159550.1"/>
    </source>
</evidence>
<evidence type="ECO:0000313" key="13">
    <source>
        <dbReference type="Proteomes" id="UP001621714"/>
    </source>
</evidence>
<evidence type="ECO:0000256" key="10">
    <source>
        <dbReference type="RuleBase" id="RU004395"/>
    </source>
</evidence>
<comment type="catalytic activity">
    <reaction evidence="1 9 10">
        <text>4-CDP-2-C-methyl-D-erythritol 2-phosphate = 2-C-methyl-D-erythritol 2,4-cyclic diphosphate + CMP</text>
        <dbReference type="Rhea" id="RHEA:23864"/>
        <dbReference type="ChEBI" id="CHEBI:57919"/>
        <dbReference type="ChEBI" id="CHEBI:58483"/>
        <dbReference type="ChEBI" id="CHEBI:60377"/>
        <dbReference type="EC" id="4.6.1.12"/>
    </reaction>
</comment>
<dbReference type="NCBIfam" id="TIGR00151">
    <property type="entry name" value="ispF"/>
    <property type="match status" value="1"/>
</dbReference>
<feature type="domain" description="2-C-methyl-D-erythritol 2,4-cyclodiphosphate synthase" evidence="11">
    <location>
        <begin position="1"/>
        <end position="154"/>
    </location>
</feature>
<dbReference type="CDD" id="cd00554">
    <property type="entry name" value="MECDP_synthase"/>
    <property type="match status" value="1"/>
</dbReference>
<dbReference type="Proteomes" id="UP001621714">
    <property type="component" value="Unassembled WGS sequence"/>
</dbReference>
<accession>A0ABW8PTI8</accession>
<dbReference type="EMBL" id="JBANFI010000001">
    <property type="protein sequence ID" value="MFK7159550.1"/>
    <property type="molecule type" value="Genomic_DNA"/>
</dbReference>
<evidence type="ECO:0000256" key="2">
    <source>
        <dbReference type="ARBA" id="ARBA00004709"/>
    </source>
</evidence>
<dbReference type="PROSITE" id="PS01350">
    <property type="entry name" value="ISPF"/>
    <property type="match status" value="1"/>
</dbReference>
<keyword evidence="7 9" id="KW-0414">Isoprene biosynthesis</keyword>
<name>A0ABW8PTI8_9GAMM</name>
<evidence type="ECO:0000259" key="11">
    <source>
        <dbReference type="Pfam" id="PF02542"/>
    </source>
</evidence>
<organism evidence="12 13">
    <name type="scientific">Marinospirillum alkalitolerans</name>
    <dbReference type="NCBI Taxonomy" id="3123374"/>
    <lineage>
        <taxon>Bacteria</taxon>
        <taxon>Pseudomonadati</taxon>
        <taxon>Pseudomonadota</taxon>
        <taxon>Gammaproteobacteria</taxon>
        <taxon>Oceanospirillales</taxon>
        <taxon>Oceanospirillaceae</taxon>
        <taxon>Marinospirillum</taxon>
    </lineage>
</organism>
<feature type="binding site" evidence="9">
    <location>
        <position position="42"/>
    </location>
    <ligand>
        <name>a divalent metal cation</name>
        <dbReference type="ChEBI" id="CHEBI:60240"/>
    </ligand>
</feature>
<evidence type="ECO:0000256" key="5">
    <source>
        <dbReference type="ARBA" id="ARBA00012579"/>
    </source>
</evidence>
<dbReference type="PANTHER" id="PTHR43181">
    <property type="entry name" value="2-C-METHYL-D-ERYTHRITOL 2,4-CYCLODIPHOSPHATE SYNTHASE, CHLOROPLASTIC"/>
    <property type="match status" value="1"/>
</dbReference>
<feature type="binding site" evidence="9">
    <location>
        <position position="139"/>
    </location>
    <ligand>
        <name>4-CDP-2-C-methyl-D-erythritol 2-phosphate</name>
        <dbReference type="ChEBI" id="CHEBI:57919"/>
    </ligand>
</feature>
<feature type="binding site" evidence="9">
    <location>
        <begin position="61"/>
        <end position="65"/>
    </location>
    <ligand>
        <name>4-CDP-2-C-methyl-D-erythritol 2-phosphate</name>
        <dbReference type="ChEBI" id="CHEBI:57919"/>
    </ligand>
</feature>
<feature type="binding site" evidence="9">
    <location>
        <position position="10"/>
    </location>
    <ligand>
        <name>a divalent metal cation</name>
        <dbReference type="ChEBI" id="CHEBI:60240"/>
    </ligand>
</feature>
<dbReference type="InterPro" id="IPR020555">
    <property type="entry name" value="MECDP_synthase_CS"/>
</dbReference>
<comment type="caution">
    <text evidence="12">The sequence shown here is derived from an EMBL/GenBank/DDBJ whole genome shotgun (WGS) entry which is preliminary data.</text>
</comment>
<keyword evidence="8 9" id="KW-0456">Lyase</keyword>
<dbReference type="RefSeq" id="WP_405336071.1">
    <property type="nucleotide sequence ID" value="NZ_JBANFI010000001.1"/>
</dbReference>
<comment type="function">
    <text evidence="9">Involved in the biosynthesis of isopentenyl diphosphate (IPP) and dimethylallyl diphosphate (DMAPP), two major building blocks of isoprenoid compounds. Catalyzes the conversion of 4-diphosphocytidyl-2-C-methyl-D-erythritol 2-phosphate (CDP-ME2P) to 2-C-methyl-D-erythritol 2,4-cyclodiphosphate (ME-CPP) with a corresponding release of cytidine 5-monophosphate (CMP).</text>
</comment>
<gene>
    <name evidence="9 12" type="primary">ispF</name>
    <name evidence="12" type="ORF">V6U78_00675</name>
</gene>
<feature type="binding site" evidence="9">
    <location>
        <begin position="100"/>
        <end position="106"/>
    </location>
    <ligand>
        <name>4-CDP-2-C-methyl-D-erythritol 2-phosphate</name>
        <dbReference type="ChEBI" id="CHEBI:57919"/>
    </ligand>
</feature>
<evidence type="ECO:0000256" key="1">
    <source>
        <dbReference type="ARBA" id="ARBA00000200"/>
    </source>
</evidence>
<dbReference type="InterPro" id="IPR036571">
    <property type="entry name" value="MECDP_synthase_sf"/>
</dbReference>
<dbReference type="PANTHER" id="PTHR43181:SF1">
    <property type="entry name" value="2-C-METHYL-D-ERYTHRITOL 2,4-CYCLODIPHOSPHATE SYNTHASE, CHLOROPLASTIC"/>
    <property type="match status" value="1"/>
</dbReference>
<comment type="cofactor">
    <cofactor evidence="9">
        <name>a divalent metal cation</name>
        <dbReference type="ChEBI" id="CHEBI:60240"/>
    </cofactor>
    <text evidence="9">Binds 1 divalent metal cation per subunit.</text>
</comment>
<comment type="subunit">
    <text evidence="4 9">Homotrimer.</text>
</comment>